<organism evidence="4 5">
    <name type="scientific">Candidatus Colimorpha enterica</name>
    <dbReference type="NCBI Taxonomy" id="3083063"/>
    <lineage>
        <taxon>Bacteria</taxon>
        <taxon>Pseudomonadati</taxon>
        <taxon>Bacteroidota</taxon>
        <taxon>Bacteroidia</taxon>
        <taxon>Bacteroidales</taxon>
        <taxon>Candidatus Colimorpha</taxon>
    </lineage>
</organism>
<comment type="caution">
    <text evidence="4">The sequence shown here is derived from an EMBL/GenBank/DDBJ whole genome shotgun (WGS) entry which is preliminary data.</text>
</comment>
<sequence>MRPAFKVVSVFDISQTDGKELPDIIVDELSGSVENYAAFFEALKQESPAPIAFEDIPGGAKGYFSPVENRIAIQEGMSEIQTIKTAIHEIAHAKLHFIDRPEPEPTWKIVMISDGGTKRDFLSGFASETEANEAAEREGWRFVDENRFEWRLEVEEDTSAVQEMRKDRHTKEVEAESVAYTVCQRYGIETSDYSFGYIAGWSSDKETKELKGSLETIRKTAAEMIDSIDAKLKVLLAEKTQTAALEADTPAKEPEVTPSLRDAGIPVYTETADHAHTAGETDAYRLSIQANIACRDTIERTISEYYGNNRLAAESAVTSVLEKFSPERVQYVLANTVQHKDWDGRISQKAKAWAKDIPVCPELSTRFIVGKAHPGLTDLFISEFMRQMDVKERRQEAEAQTRDPEVAAWERDEVVSIEKTVVEVKAPTAEQPQEAAAPKHRLTPEEKQIRDAVMDTLKAQIAHNNDGMLSTYRSSEQSFRVMARNGVRIEGNTVTQNGEPLFAIHRRHSAKKTQGCYRELTPTLEYIRQEKKQEKPSIRDQLKAAAKSQPEKKAPAKAKSHDMEL</sequence>
<dbReference type="STRING" id="1263015.BN580_02055"/>
<dbReference type="Proteomes" id="UP000017938">
    <property type="component" value="Unassembled WGS sequence"/>
</dbReference>
<feature type="compositionally biased region" description="Basic and acidic residues" evidence="1">
    <location>
        <begin position="549"/>
        <end position="565"/>
    </location>
</feature>
<feature type="compositionally biased region" description="Basic and acidic residues" evidence="1">
    <location>
        <begin position="529"/>
        <end position="542"/>
    </location>
</feature>
<gene>
    <name evidence="4" type="ORF">BN580_02055</name>
</gene>
<name>R6TVA6_9BACT</name>
<dbReference type="InterPro" id="IPR046709">
    <property type="entry name" value="DUF6782"/>
</dbReference>
<feature type="domain" description="DUF6782" evidence="3">
    <location>
        <begin position="24"/>
        <end position="93"/>
    </location>
</feature>
<protein>
    <submittedName>
        <fullName evidence="4">Uncharacterized protein</fullName>
    </submittedName>
</protein>
<evidence type="ECO:0000259" key="2">
    <source>
        <dbReference type="Pfam" id="PF12960"/>
    </source>
</evidence>
<proteinExistence type="predicted"/>
<reference evidence="4" key="1">
    <citation type="submission" date="2012-11" db="EMBL/GenBank/DDBJ databases">
        <title>Dependencies among metagenomic species, viruses, plasmids and units of genetic variation.</title>
        <authorList>
            <person name="Nielsen H.B."/>
            <person name="Almeida M."/>
            <person name="Juncker A.S."/>
            <person name="Rasmussen S."/>
            <person name="Li J."/>
            <person name="Sunagawa S."/>
            <person name="Plichta D."/>
            <person name="Gautier L."/>
            <person name="Le Chatelier E."/>
            <person name="Peletier E."/>
            <person name="Bonde I."/>
            <person name="Nielsen T."/>
            <person name="Manichanh C."/>
            <person name="Arumugam M."/>
            <person name="Batto J."/>
            <person name="Santos M.B.Q.D."/>
            <person name="Blom N."/>
            <person name="Borruel N."/>
            <person name="Burgdorf K.S."/>
            <person name="Boumezbeur F."/>
            <person name="Casellas F."/>
            <person name="Dore J."/>
            <person name="Guarner F."/>
            <person name="Hansen T."/>
            <person name="Hildebrand F."/>
            <person name="Kaas R.S."/>
            <person name="Kennedy S."/>
            <person name="Kristiansen K."/>
            <person name="Kultima J.R."/>
            <person name="Leonard P."/>
            <person name="Levenez F."/>
            <person name="Lund O."/>
            <person name="Moumen B."/>
            <person name="Le Paslier D."/>
            <person name="Pons N."/>
            <person name="Pedersen O."/>
            <person name="Prifti E."/>
            <person name="Qin J."/>
            <person name="Raes J."/>
            <person name="Tap J."/>
            <person name="Tims S."/>
            <person name="Ussery D.W."/>
            <person name="Yamada T."/>
            <person name="MetaHit consortium"/>
            <person name="Renault P."/>
            <person name="Sicheritz-Ponten T."/>
            <person name="Bork P."/>
            <person name="Wang J."/>
            <person name="Brunak S."/>
            <person name="Ehrlich S.D."/>
        </authorList>
    </citation>
    <scope>NUCLEOTIDE SEQUENCE [LARGE SCALE GENOMIC DNA]</scope>
</reference>
<evidence type="ECO:0000313" key="5">
    <source>
        <dbReference type="Proteomes" id="UP000017938"/>
    </source>
</evidence>
<dbReference type="Pfam" id="PF12960">
    <property type="entry name" value="DUF3849"/>
    <property type="match status" value="1"/>
</dbReference>
<dbReference type="EMBL" id="CBFW010000343">
    <property type="protein sequence ID" value="CDC76110.1"/>
    <property type="molecule type" value="Genomic_DNA"/>
</dbReference>
<dbReference type="InterPro" id="IPR024383">
    <property type="entry name" value="DUF3849"/>
</dbReference>
<dbReference type="AlphaFoldDB" id="R6TVA6"/>
<evidence type="ECO:0000313" key="4">
    <source>
        <dbReference type="EMBL" id="CDC76110.1"/>
    </source>
</evidence>
<dbReference type="Pfam" id="PF20573">
    <property type="entry name" value="DUF6782"/>
    <property type="match status" value="1"/>
</dbReference>
<feature type="region of interest" description="Disordered" evidence="1">
    <location>
        <begin position="529"/>
        <end position="565"/>
    </location>
</feature>
<accession>R6TVA6</accession>
<evidence type="ECO:0000259" key="3">
    <source>
        <dbReference type="Pfam" id="PF20573"/>
    </source>
</evidence>
<feature type="domain" description="DUF3849" evidence="2">
    <location>
        <begin position="267"/>
        <end position="387"/>
    </location>
</feature>
<evidence type="ECO:0000256" key="1">
    <source>
        <dbReference type="SAM" id="MobiDB-lite"/>
    </source>
</evidence>